<feature type="compositionally biased region" description="Pro residues" evidence="6">
    <location>
        <begin position="385"/>
        <end position="394"/>
    </location>
</feature>
<feature type="domain" description="MCM C-terminal AAA(+) ATPase" evidence="7">
    <location>
        <begin position="347"/>
        <end position="568"/>
    </location>
</feature>
<dbReference type="OrthoDB" id="271325at2759"/>
<dbReference type="GeneID" id="20221683"/>
<dbReference type="Pfam" id="PF17207">
    <property type="entry name" value="MCM_OB"/>
    <property type="match status" value="1"/>
</dbReference>
<evidence type="ECO:0000256" key="2">
    <source>
        <dbReference type="ARBA" id="ARBA00022741"/>
    </source>
</evidence>
<sequence>MARTPTPGTQRTQRTQRAQPPRTYAPPAPPPGVTPDGLLEGHPKDEWLDRFVKFLVRPRGGRAALEALVARDDAAGVVGFDVDCVDVVAHDAELLACTLRHPKVMVPVLDDALAEAQDRLLASASAAGRDDWRPRRAKARLRCVPPLPEHWKANVSSLRASDVGKLVQVCGTVVRAGAVKIIESCRTYQCGAASCGATFAVYADREQGNLLEKPTRCPGANGCGGCSSRRFVEVGRENADYQEVRLQEHVEQLAVGSIPRAVTVVLEHDLADSVQAGDRVSVVGWLERKWKPCYRDVRCDVEVVLVANGVRVGAASTAGAARVTSEDRAAFRALWADATARGRPLAARDAVVDSVCPQIFGRRAVKLAVLLALIGGVGSDDAPPAREPGAPPAPAAAKAPGGDRRRGTPHLLLVGDPLCRKRPFLRFAAKVAPRCVVTTGCGTTSAGLTCSAVKDGGEWTLEAGALVLADRGVCCIDEFSAINPRDRAAIHEAMEQQTLSVAKAGLVCKLSARATVIAVTNPRGKYDRKADLSVNTSLPPPLLSRFDVVLVIEDDPDEAWDRAVSAAVLNTHLAPGLGALETYDPAERGGGGAPRRRRRRRAPPRPDPWPAERLRTYVAHVKATLAPALGDGASALLEAYYAAQRAASRGGGRATIRMLESLVRVAQAHARLMHRDVASTQDAVVAVLLVDKSMMETAVFAAVAEPIADLATTDDSDAYYVFQQAAVLDALGLEPADGDALVRSGGESGGEGSPG</sequence>
<feature type="compositionally biased region" description="Pro residues" evidence="6">
    <location>
        <begin position="23"/>
        <end position="33"/>
    </location>
</feature>
<evidence type="ECO:0000259" key="7">
    <source>
        <dbReference type="PROSITE" id="PS50051"/>
    </source>
</evidence>
<gene>
    <name evidence="8" type="ORF">AURANDRAFT_35962</name>
</gene>
<dbReference type="InParanoid" id="F0XWD1"/>
<dbReference type="GO" id="GO:0005524">
    <property type="term" value="F:ATP binding"/>
    <property type="evidence" value="ECO:0007669"/>
    <property type="project" value="UniProtKB-KW"/>
</dbReference>
<keyword evidence="2 5" id="KW-0547">Nucleotide-binding</keyword>
<feature type="region of interest" description="Disordered" evidence="6">
    <location>
        <begin position="380"/>
        <end position="406"/>
    </location>
</feature>
<dbReference type="GO" id="GO:0042555">
    <property type="term" value="C:MCM complex"/>
    <property type="evidence" value="ECO:0007669"/>
    <property type="project" value="TreeGrafter"/>
</dbReference>
<feature type="compositionally biased region" description="Basic residues" evidence="6">
    <location>
        <begin position="594"/>
        <end position="603"/>
    </location>
</feature>
<dbReference type="InterPro" id="IPR012340">
    <property type="entry name" value="NA-bd_OB-fold"/>
</dbReference>
<keyword evidence="3 5" id="KW-0067">ATP-binding</keyword>
<dbReference type="RefSeq" id="XP_009032398.1">
    <property type="nucleotide sequence ID" value="XM_009034150.1"/>
</dbReference>
<dbReference type="Pfam" id="PF17855">
    <property type="entry name" value="MCM_lid"/>
    <property type="match status" value="1"/>
</dbReference>
<dbReference type="EMBL" id="GL833120">
    <property type="protein sequence ID" value="EGB12750.1"/>
    <property type="molecule type" value="Genomic_DNA"/>
</dbReference>
<dbReference type="GO" id="GO:0006260">
    <property type="term" value="P:DNA replication"/>
    <property type="evidence" value="ECO:0007669"/>
    <property type="project" value="InterPro"/>
</dbReference>
<dbReference type="GO" id="GO:0005634">
    <property type="term" value="C:nucleus"/>
    <property type="evidence" value="ECO:0007669"/>
    <property type="project" value="UniProtKB-SubCell"/>
</dbReference>
<keyword evidence="4 5" id="KW-0238">DNA-binding</keyword>
<name>F0XWD1_AURAN</name>
<feature type="region of interest" description="Disordered" evidence="6">
    <location>
        <begin position="1"/>
        <end position="41"/>
    </location>
</feature>
<dbReference type="OMA" id="HYVKQHF"/>
<dbReference type="SUPFAM" id="SSF50249">
    <property type="entry name" value="Nucleic acid-binding proteins"/>
    <property type="match status" value="1"/>
</dbReference>
<dbReference type="PROSITE" id="PS50051">
    <property type="entry name" value="MCM_2"/>
    <property type="match status" value="1"/>
</dbReference>
<dbReference type="GO" id="GO:0003697">
    <property type="term" value="F:single-stranded DNA binding"/>
    <property type="evidence" value="ECO:0007669"/>
    <property type="project" value="TreeGrafter"/>
</dbReference>
<evidence type="ECO:0000313" key="8">
    <source>
        <dbReference type="EMBL" id="EGB12750.1"/>
    </source>
</evidence>
<dbReference type="PANTHER" id="PTHR11630:SF48">
    <property type="entry name" value="DNA HELICASE MCM9"/>
    <property type="match status" value="1"/>
</dbReference>
<dbReference type="Pfam" id="PF00493">
    <property type="entry name" value="MCM"/>
    <property type="match status" value="1"/>
</dbReference>
<dbReference type="Gene3D" id="3.40.50.300">
    <property type="entry name" value="P-loop containing nucleotide triphosphate hydrolases"/>
    <property type="match status" value="1"/>
</dbReference>
<feature type="compositionally biased region" description="Low complexity" evidence="6">
    <location>
        <begin position="1"/>
        <end position="22"/>
    </location>
</feature>
<dbReference type="eggNOG" id="KOG0477">
    <property type="taxonomic scope" value="Eukaryota"/>
</dbReference>
<feature type="region of interest" description="Disordered" evidence="6">
    <location>
        <begin position="580"/>
        <end position="611"/>
    </location>
</feature>
<dbReference type="SUPFAM" id="SSF52540">
    <property type="entry name" value="P-loop containing nucleoside triphosphate hydrolases"/>
    <property type="match status" value="1"/>
</dbReference>
<keyword evidence="9" id="KW-1185">Reference proteome</keyword>
<dbReference type="InterPro" id="IPR018525">
    <property type="entry name" value="MCM_CS"/>
</dbReference>
<evidence type="ECO:0000256" key="3">
    <source>
        <dbReference type="ARBA" id="ARBA00022840"/>
    </source>
</evidence>
<evidence type="ECO:0000256" key="5">
    <source>
        <dbReference type="RuleBase" id="RU004070"/>
    </source>
</evidence>
<dbReference type="EC" id="3.6.4.12" evidence="1"/>
<dbReference type="KEGG" id="aaf:AURANDRAFT_35962"/>
<evidence type="ECO:0000256" key="6">
    <source>
        <dbReference type="SAM" id="MobiDB-lite"/>
    </source>
</evidence>
<comment type="similarity">
    <text evidence="5">Belongs to the MCM family.</text>
</comment>
<proteinExistence type="inferred from homology"/>
<evidence type="ECO:0000313" key="9">
    <source>
        <dbReference type="Proteomes" id="UP000002729"/>
    </source>
</evidence>
<protein>
    <recommendedName>
        <fullName evidence="1">DNA helicase</fullName>
        <ecNumber evidence="1">3.6.4.12</ecNumber>
    </recommendedName>
</protein>
<dbReference type="Proteomes" id="UP000002729">
    <property type="component" value="Unassembled WGS sequence"/>
</dbReference>
<dbReference type="GO" id="GO:0017116">
    <property type="term" value="F:single-stranded DNA helicase activity"/>
    <property type="evidence" value="ECO:0007669"/>
    <property type="project" value="TreeGrafter"/>
</dbReference>
<dbReference type="InterPro" id="IPR027417">
    <property type="entry name" value="P-loop_NTPase"/>
</dbReference>
<reference evidence="8 9" key="1">
    <citation type="journal article" date="2011" name="Proc. Natl. Acad. Sci. U.S.A.">
        <title>Niche of harmful alga Aureococcus anophagefferens revealed through ecogenomics.</title>
        <authorList>
            <person name="Gobler C.J."/>
            <person name="Berry D.L."/>
            <person name="Dyhrman S.T."/>
            <person name="Wilhelm S.W."/>
            <person name="Salamov A."/>
            <person name="Lobanov A.V."/>
            <person name="Zhang Y."/>
            <person name="Collier J.L."/>
            <person name="Wurch L.L."/>
            <person name="Kustka A.B."/>
            <person name="Dill B.D."/>
            <person name="Shah M."/>
            <person name="VerBerkmoes N.C."/>
            <person name="Kuo A."/>
            <person name="Terry A."/>
            <person name="Pangilinan J."/>
            <person name="Lindquist E.A."/>
            <person name="Lucas S."/>
            <person name="Paulsen I.T."/>
            <person name="Hattenrath-Lehmann T.K."/>
            <person name="Talmage S.C."/>
            <person name="Walker E.A."/>
            <person name="Koch F."/>
            <person name="Burson A.M."/>
            <person name="Marcoval M.A."/>
            <person name="Tang Y.Z."/>
            <person name="Lecleir G.R."/>
            <person name="Coyne K.J."/>
            <person name="Berg G.M."/>
            <person name="Bertrand E.M."/>
            <person name="Saito M.A."/>
            <person name="Gladyshev V.N."/>
            <person name="Grigoriev I.V."/>
        </authorList>
    </citation>
    <scope>NUCLEOTIDE SEQUENCE [LARGE SCALE GENOMIC DNA]</scope>
    <source>
        <strain evidence="9">CCMP 1984</strain>
    </source>
</reference>
<organism evidence="9">
    <name type="scientific">Aureococcus anophagefferens</name>
    <name type="common">Harmful bloom alga</name>
    <dbReference type="NCBI Taxonomy" id="44056"/>
    <lineage>
        <taxon>Eukaryota</taxon>
        <taxon>Sar</taxon>
        <taxon>Stramenopiles</taxon>
        <taxon>Ochrophyta</taxon>
        <taxon>Pelagophyceae</taxon>
        <taxon>Pelagomonadales</taxon>
        <taxon>Pelagomonadaceae</taxon>
        <taxon>Aureococcus</taxon>
    </lineage>
</organism>
<accession>F0XWD1</accession>
<dbReference type="Gene3D" id="2.40.50.140">
    <property type="entry name" value="Nucleic acid-binding proteins"/>
    <property type="match status" value="1"/>
</dbReference>
<dbReference type="PANTHER" id="PTHR11630">
    <property type="entry name" value="DNA REPLICATION LICENSING FACTOR MCM FAMILY MEMBER"/>
    <property type="match status" value="1"/>
</dbReference>
<dbReference type="InterPro" id="IPR001208">
    <property type="entry name" value="MCM_dom"/>
</dbReference>
<dbReference type="InterPro" id="IPR033762">
    <property type="entry name" value="MCM_OB"/>
</dbReference>
<dbReference type="AlphaFoldDB" id="F0XWD1"/>
<dbReference type="Gene3D" id="2.20.28.10">
    <property type="match status" value="1"/>
</dbReference>
<evidence type="ECO:0000256" key="1">
    <source>
        <dbReference type="ARBA" id="ARBA00012551"/>
    </source>
</evidence>
<evidence type="ECO:0000256" key="4">
    <source>
        <dbReference type="ARBA" id="ARBA00023125"/>
    </source>
</evidence>
<dbReference type="InterPro" id="IPR041562">
    <property type="entry name" value="MCM_lid"/>
</dbReference>
<dbReference type="PRINTS" id="PR01657">
    <property type="entry name" value="MCMFAMILY"/>
</dbReference>
<dbReference type="SMART" id="SM00350">
    <property type="entry name" value="MCM"/>
    <property type="match status" value="1"/>
</dbReference>
<dbReference type="InterPro" id="IPR031327">
    <property type="entry name" value="MCM"/>
</dbReference>
<dbReference type="GO" id="GO:0016787">
    <property type="term" value="F:hydrolase activity"/>
    <property type="evidence" value="ECO:0007669"/>
    <property type="project" value="UniProtKB-KW"/>
</dbReference>
<dbReference type="PROSITE" id="PS00847">
    <property type="entry name" value="MCM_1"/>
    <property type="match status" value="1"/>
</dbReference>
<dbReference type="GO" id="GO:0000724">
    <property type="term" value="P:double-strand break repair via homologous recombination"/>
    <property type="evidence" value="ECO:0007669"/>
    <property type="project" value="TreeGrafter"/>
</dbReference>